<dbReference type="AlphaFoldDB" id="A0A2S2QUA1"/>
<sequence>MTRRVLDIAATVVTKINTAFKSPTARIMTRVIPGRHGGRVSGGCLYSEILTQICGKIMRIRLETAKQCIIRDFYIIVQQKRKKAFAVNKRGPRLFPTTHNTTDTQSCNTYISYTSRQNTLQLPYIWFTSVKFTS</sequence>
<name>A0A2S2QUA1_9HEMI</name>
<accession>A0A2S2QUA1</accession>
<proteinExistence type="predicted"/>
<organism evidence="1">
    <name type="scientific">Sipha flava</name>
    <name type="common">yellow sugarcane aphid</name>
    <dbReference type="NCBI Taxonomy" id="143950"/>
    <lineage>
        <taxon>Eukaryota</taxon>
        <taxon>Metazoa</taxon>
        <taxon>Ecdysozoa</taxon>
        <taxon>Arthropoda</taxon>
        <taxon>Hexapoda</taxon>
        <taxon>Insecta</taxon>
        <taxon>Pterygota</taxon>
        <taxon>Neoptera</taxon>
        <taxon>Paraneoptera</taxon>
        <taxon>Hemiptera</taxon>
        <taxon>Sternorrhyncha</taxon>
        <taxon>Aphidomorpha</taxon>
        <taxon>Aphidoidea</taxon>
        <taxon>Aphididae</taxon>
        <taxon>Sipha</taxon>
    </lineage>
</organism>
<protein>
    <submittedName>
        <fullName evidence="1">Uncharacterized protein</fullName>
    </submittedName>
</protein>
<gene>
    <name evidence="1" type="ORF">g.18075</name>
</gene>
<dbReference type="EMBL" id="GGMS01011509">
    <property type="protein sequence ID" value="MBY80712.1"/>
    <property type="molecule type" value="Transcribed_RNA"/>
</dbReference>
<reference evidence="1" key="1">
    <citation type="submission" date="2018-04" db="EMBL/GenBank/DDBJ databases">
        <title>Transcriptome assembly of Sipha flava.</title>
        <authorList>
            <person name="Scully E.D."/>
            <person name="Geib S.M."/>
            <person name="Palmer N.A."/>
            <person name="Koch K."/>
            <person name="Bradshaw J."/>
            <person name="Heng-Moss T."/>
            <person name="Sarath G."/>
        </authorList>
    </citation>
    <scope>NUCLEOTIDE SEQUENCE</scope>
</reference>
<evidence type="ECO:0000313" key="1">
    <source>
        <dbReference type="EMBL" id="MBY80712.1"/>
    </source>
</evidence>